<dbReference type="EMBL" id="LFMW01000039">
    <property type="protein sequence ID" value="KMT52335.1"/>
    <property type="molecule type" value="Genomic_DNA"/>
</dbReference>
<evidence type="ECO:0000259" key="1">
    <source>
        <dbReference type="Pfam" id="PF00364"/>
    </source>
</evidence>
<dbReference type="Proteomes" id="UP000037551">
    <property type="component" value="Unassembled WGS sequence"/>
</dbReference>
<gene>
    <name evidence="2" type="ORF">ACR52_28470</name>
</gene>
<dbReference type="STRING" id="1674920.ACR52_28470"/>
<name>A0A0J8FQ29_9PSED</name>
<dbReference type="SUPFAM" id="SSF51230">
    <property type="entry name" value="Single hybrid motif"/>
    <property type="match status" value="1"/>
</dbReference>
<protein>
    <submittedName>
        <fullName evidence="2">Acetyl-COA carboxylase</fullName>
    </submittedName>
</protein>
<dbReference type="Pfam" id="PF00364">
    <property type="entry name" value="Biotin_lipoyl"/>
    <property type="match status" value="1"/>
</dbReference>
<dbReference type="InterPro" id="IPR011053">
    <property type="entry name" value="Single_hybrid_motif"/>
</dbReference>
<dbReference type="RefSeq" id="WP_048731683.1">
    <property type="nucleotide sequence ID" value="NZ_JBJGXJ010000004.1"/>
</dbReference>
<proteinExistence type="predicted"/>
<reference evidence="2 3" key="1">
    <citation type="submission" date="2015-06" db="EMBL/GenBank/DDBJ databases">
        <title>Draft genome sequence of an Antarctic Pseudomonas sp. strain KG01 with full potential for biotechnological applications.</title>
        <authorList>
            <person name="Pavlov M.S."/>
            <person name="Lira F."/>
            <person name="Martinez J.L."/>
            <person name="Marshall S.H."/>
        </authorList>
    </citation>
    <scope>NUCLEOTIDE SEQUENCE [LARGE SCALE GENOMIC DNA]</scope>
    <source>
        <strain evidence="2 3">KG01</strain>
    </source>
</reference>
<dbReference type="Gene3D" id="2.40.50.100">
    <property type="match status" value="1"/>
</dbReference>
<dbReference type="InterPro" id="IPR000089">
    <property type="entry name" value="Biotin_lipoyl"/>
</dbReference>
<accession>A0A0J8FQ29</accession>
<evidence type="ECO:0000313" key="3">
    <source>
        <dbReference type="Proteomes" id="UP000037551"/>
    </source>
</evidence>
<dbReference type="PATRIC" id="fig|1674920.3.peg.5828"/>
<comment type="caution">
    <text evidence="2">The sequence shown here is derived from an EMBL/GenBank/DDBJ whole genome shotgun (WGS) entry which is preliminary data.</text>
</comment>
<evidence type="ECO:0000313" key="2">
    <source>
        <dbReference type="EMBL" id="KMT52335.1"/>
    </source>
</evidence>
<dbReference type="OrthoDB" id="7029820at2"/>
<sequence>MTNQEIRQLAVWLKENHLAGAELRRPGMHLVLKRSSDAVAVVVPQPVKAADKPLLKTPGLGRLLLTHPDQTEALVAVGSQVAQGQLVAFLQIGDLLLPVRSQQAGRVAAVLTPCGTTVGYGEAFMRLDAA</sequence>
<organism evidence="2 3">
    <name type="scientific">Pseudomonas fildesensis</name>
    <dbReference type="NCBI Taxonomy" id="1674920"/>
    <lineage>
        <taxon>Bacteria</taxon>
        <taxon>Pseudomonadati</taxon>
        <taxon>Pseudomonadota</taxon>
        <taxon>Gammaproteobacteria</taxon>
        <taxon>Pseudomonadales</taxon>
        <taxon>Pseudomonadaceae</taxon>
        <taxon>Pseudomonas</taxon>
    </lineage>
</organism>
<dbReference type="AlphaFoldDB" id="A0A0J8FQ29"/>
<feature type="domain" description="Lipoyl-binding" evidence="1">
    <location>
        <begin position="56"/>
        <end position="126"/>
    </location>
</feature>
<keyword evidence="3" id="KW-1185">Reference proteome</keyword>